<gene>
    <name evidence="6" type="ORF">FGG08_003642</name>
</gene>
<evidence type="ECO:0000313" key="6">
    <source>
        <dbReference type="EMBL" id="KAH0541922.1"/>
    </source>
</evidence>
<dbReference type="EMBL" id="JAGHQL010000065">
    <property type="protein sequence ID" value="KAH0541922.1"/>
    <property type="molecule type" value="Genomic_DNA"/>
</dbReference>
<evidence type="ECO:0000256" key="4">
    <source>
        <dbReference type="ARBA" id="ARBA00023242"/>
    </source>
</evidence>
<dbReference type="PANTHER" id="PTHR14577">
    <property type="entry name" value="NUCLEOLAR PROTEIN 12"/>
    <property type="match status" value="1"/>
</dbReference>
<dbReference type="PANTHER" id="PTHR14577:SF0">
    <property type="entry name" value="NUCLEOLAR PROTEIN 12"/>
    <property type="match status" value="1"/>
</dbReference>
<accession>A0A9P8I980</accession>
<feature type="region of interest" description="Disordered" evidence="5">
    <location>
        <begin position="74"/>
        <end position="125"/>
    </location>
</feature>
<feature type="region of interest" description="Disordered" evidence="5">
    <location>
        <begin position="36"/>
        <end position="57"/>
    </location>
</feature>
<comment type="caution">
    <text evidence="6">The sequence shown here is derived from an EMBL/GenBank/DDBJ whole genome shotgun (WGS) entry which is preliminary data.</text>
</comment>
<evidence type="ECO:0000256" key="5">
    <source>
        <dbReference type="SAM" id="MobiDB-lite"/>
    </source>
</evidence>
<reference evidence="6" key="1">
    <citation type="submission" date="2021-03" db="EMBL/GenBank/DDBJ databases">
        <title>Comparative genomics and phylogenomic investigation of the class Geoglossomycetes provide insights into ecological specialization and systematics.</title>
        <authorList>
            <person name="Melie T."/>
            <person name="Pirro S."/>
            <person name="Miller A.N."/>
            <person name="Quandt A."/>
        </authorList>
    </citation>
    <scope>NUCLEOTIDE SEQUENCE</scope>
    <source>
        <strain evidence="6">GBOQ0MN5Z8</strain>
    </source>
</reference>
<evidence type="ECO:0000256" key="2">
    <source>
        <dbReference type="ARBA" id="ARBA00007175"/>
    </source>
</evidence>
<dbReference type="AlphaFoldDB" id="A0A9P8I980"/>
<dbReference type="Pfam" id="PF09805">
    <property type="entry name" value="Nop25"/>
    <property type="match status" value="1"/>
</dbReference>
<dbReference type="GO" id="GO:0019843">
    <property type="term" value="F:rRNA binding"/>
    <property type="evidence" value="ECO:0007669"/>
    <property type="project" value="TreeGrafter"/>
</dbReference>
<feature type="region of interest" description="Disordered" evidence="5">
    <location>
        <begin position="144"/>
        <end position="176"/>
    </location>
</feature>
<dbReference type="InterPro" id="IPR019186">
    <property type="entry name" value="Nucleolar_protein_12"/>
</dbReference>
<dbReference type="Proteomes" id="UP000698800">
    <property type="component" value="Unassembled WGS sequence"/>
</dbReference>
<evidence type="ECO:0000256" key="1">
    <source>
        <dbReference type="ARBA" id="ARBA00004604"/>
    </source>
</evidence>
<protein>
    <recommendedName>
        <fullName evidence="8">Nucleolar protein 12</fullName>
    </recommendedName>
</protein>
<comment type="subcellular location">
    <subcellularLocation>
        <location evidence="1">Nucleus</location>
        <location evidence="1">Nucleolus</location>
    </subcellularLocation>
</comment>
<keyword evidence="4" id="KW-0539">Nucleus</keyword>
<comment type="similarity">
    <text evidence="2">Belongs to the RRP17 family.</text>
</comment>
<feature type="compositionally biased region" description="Acidic residues" evidence="5">
    <location>
        <begin position="91"/>
        <end position="101"/>
    </location>
</feature>
<keyword evidence="7" id="KW-1185">Reference proteome</keyword>
<evidence type="ECO:0000256" key="3">
    <source>
        <dbReference type="ARBA" id="ARBA00023054"/>
    </source>
</evidence>
<dbReference type="OrthoDB" id="551633at2759"/>
<evidence type="ECO:0000313" key="7">
    <source>
        <dbReference type="Proteomes" id="UP000698800"/>
    </source>
</evidence>
<name>A0A9P8I980_9PEZI</name>
<evidence type="ECO:0008006" key="8">
    <source>
        <dbReference type="Google" id="ProtNLM"/>
    </source>
</evidence>
<dbReference type="GO" id="GO:0005730">
    <property type="term" value="C:nucleolus"/>
    <property type="evidence" value="ECO:0007669"/>
    <property type="project" value="UniProtKB-SubCell"/>
</dbReference>
<sequence length="226" mass="25620">MAPPTKRRKNGTVEVVFDPSARVEYLTGFHKRKLQRIKHAREEAAKREKSERATERKRLRELRKEELKSHVEAVNALLRQQVDRDKSDNSGGEEDDDDEQEWAGLGDLGDDKPAPIDHEDEYIDEDRYTTVTIESIDITKSGLYNSTLADSGPEERGSVSIDAATTKEKGISAGKRADGRLLSTKEKPSTKPKAKKKFRYLSKGDRKVARMKERLGNKAKAKARRE</sequence>
<feature type="compositionally biased region" description="Basic and acidic residues" evidence="5">
    <location>
        <begin position="40"/>
        <end position="57"/>
    </location>
</feature>
<proteinExistence type="inferred from homology"/>
<organism evidence="6 7">
    <name type="scientific">Glutinoglossum americanum</name>
    <dbReference type="NCBI Taxonomy" id="1670608"/>
    <lineage>
        <taxon>Eukaryota</taxon>
        <taxon>Fungi</taxon>
        <taxon>Dikarya</taxon>
        <taxon>Ascomycota</taxon>
        <taxon>Pezizomycotina</taxon>
        <taxon>Geoglossomycetes</taxon>
        <taxon>Geoglossales</taxon>
        <taxon>Geoglossaceae</taxon>
        <taxon>Glutinoglossum</taxon>
    </lineage>
</organism>
<feature type="compositionally biased region" description="Basic and acidic residues" evidence="5">
    <location>
        <begin position="165"/>
        <end position="176"/>
    </location>
</feature>
<keyword evidence="3" id="KW-0175">Coiled coil</keyword>